<sequence length="79" mass="8885">MSTQKSDSSNTSNAYAEKSNNSYYKSYGGWPNFMASHGLKPWNPDDVEEGHQIIQAFKDHDRQDWEEAQAAAKTSGTKN</sequence>
<reference evidence="2" key="1">
    <citation type="submission" date="2020-11" db="EMBL/GenBank/DDBJ databases">
        <authorList>
            <consortium name="DOE Joint Genome Institute"/>
            <person name="Ahrendt S."/>
            <person name="Riley R."/>
            <person name="Andreopoulos W."/>
            <person name="Labutti K."/>
            <person name="Pangilinan J."/>
            <person name="Ruiz-Duenas F.J."/>
            <person name="Barrasa J.M."/>
            <person name="Sanchez-Garcia M."/>
            <person name="Camarero S."/>
            <person name="Miyauchi S."/>
            <person name="Serrano A."/>
            <person name="Linde D."/>
            <person name="Babiker R."/>
            <person name="Drula E."/>
            <person name="Ayuso-Fernandez I."/>
            <person name="Pacheco R."/>
            <person name="Padilla G."/>
            <person name="Ferreira P."/>
            <person name="Barriuso J."/>
            <person name="Kellner H."/>
            <person name="Castanera R."/>
            <person name="Alfaro M."/>
            <person name="Ramirez L."/>
            <person name="Pisabarro A.G."/>
            <person name="Kuo A."/>
            <person name="Tritt A."/>
            <person name="Lipzen A."/>
            <person name="He G."/>
            <person name="Yan M."/>
            <person name="Ng V."/>
            <person name="Cullen D."/>
            <person name="Martin F."/>
            <person name="Rosso M.-N."/>
            <person name="Henrissat B."/>
            <person name="Hibbett D."/>
            <person name="Martinez A.T."/>
            <person name="Grigoriev I.V."/>
        </authorList>
    </citation>
    <scope>NUCLEOTIDE SEQUENCE</scope>
    <source>
        <strain evidence="2">CBS 247.69</strain>
    </source>
</reference>
<keyword evidence="3" id="KW-1185">Reference proteome</keyword>
<proteinExistence type="predicted"/>
<evidence type="ECO:0000313" key="2">
    <source>
        <dbReference type="EMBL" id="KAF9456842.1"/>
    </source>
</evidence>
<organism evidence="2 3">
    <name type="scientific">Collybia nuda</name>
    <dbReference type="NCBI Taxonomy" id="64659"/>
    <lineage>
        <taxon>Eukaryota</taxon>
        <taxon>Fungi</taxon>
        <taxon>Dikarya</taxon>
        <taxon>Basidiomycota</taxon>
        <taxon>Agaricomycotina</taxon>
        <taxon>Agaricomycetes</taxon>
        <taxon>Agaricomycetidae</taxon>
        <taxon>Agaricales</taxon>
        <taxon>Tricholomatineae</taxon>
        <taxon>Clitocybaceae</taxon>
        <taxon>Collybia</taxon>
    </lineage>
</organism>
<protein>
    <submittedName>
        <fullName evidence="2">Uncharacterized protein</fullName>
    </submittedName>
</protein>
<dbReference type="EMBL" id="MU150400">
    <property type="protein sequence ID" value="KAF9456842.1"/>
    <property type="molecule type" value="Genomic_DNA"/>
</dbReference>
<gene>
    <name evidence="2" type="ORF">BDZ94DRAFT_1274639</name>
</gene>
<evidence type="ECO:0000256" key="1">
    <source>
        <dbReference type="SAM" id="MobiDB-lite"/>
    </source>
</evidence>
<evidence type="ECO:0000313" key="3">
    <source>
        <dbReference type="Proteomes" id="UP000807353"/>
    </source>
</evidence>
<dbReference type="Proteomes" id="UP000807353">
    <property type="component" value="Unassembled WGS sequence"/>
</dbReference>
<comment type="caution">
    <text evidence="2">The sequence shown here is derived from an EMBL/GenBank/DDBJ whole genome shotgun (WGS) entry which is preliminary data.</text>
</comment>
<name>A0A9P5XSC9_9AGAR</name>
<dbReference type="OrthoDB" id="4232400at2759"/>
<dbReference type="AlphaFoldDB" id="A0A9P5XSC9"/>
<accession>A0A9P5XSC9</accession>
<feature type="region of interest" description="Disordered" evidence="1">
    <location>
        <begin position="59"/>
        <end position="79"/>
    </location>
</feature>